<accession>A0A292PNR6</accession>
<evidence type="ECO:0000313" key="4">
    <source>
        <dbReference type="Proteomes" id="UP001412239"/>
    </source>
</evidence>
<feature type="region of interest" description="Disordered" evidence="1">
    <location>
        <begin position="250"/>
        <end position="311"/>
    </location>
</feature>
<feature type="compositionally biased region" description="Polar residues" evidence="1">
    <location>
        <begin position="185"/>
        <end position="194"/>
    </location>
</feature>
<dbReference type="AlphaFoldDB" id="A0A292PNR6"/>
<proteinExistence type="predicted"/>
<dbReference type="InterPro" id="IPR031348">
    <property type="entry name" value="PigL_N"/>
</dbReference>
<gene>
    <name evidence="3" type="ORF">GSTUAT00007487001</name>
</gene>
<name>A0A292PNR6_9PEZI</name>
<feature type="region of interest" description="Disordered" evidence="1">
    <location>
        <begin position="185"/>
        <end position="205"/>
    </location>
</feature>
<organism evidence="3 4">
    <name type="scientific">Tuber aestivum</name>
    <name type="common">summer truffle</name>
    <dbReference type="NCBI Taxonomy" id="59557"/>
    <lineage>
        <taxon>Eukaryota</taxon>
        <taxon>Fungi</taxon>
        <taxon>Dikarya</taxon>
        <taxon>Ascomycota</taxon>
        <taxon>Pezizomycotina</taxon>
        <taxon>Pezizomycetes</taxon>
        <taxon>Pezizales</taxon>
        <taxon>Tuberaceae</taxon>
        <taxon>Tuber</taxon>
    </lineage>
</organism>
<dbReference type="EMBL" id="LN891133">
    <property type="protein sequence ID" value="CUS08411.1"/>
    <property type="molecule type" value="Genomic_DNA"/>
</dbReference>
<keyword evidence="4" id="KW-1185">Reference proteome</keyword>
<dbReference type="Pfam" id="PF17111">
    <property type="entry name" value="PigL_N"/>
    <property type="match status" value="1"/>
</dbReference>
<evidence type="ECO:0000259" key="2">
    <source>
        <dbReference type="Pfam" id="PF17111"/>
    </source>
</evidence>
<feature type="compositionally biased region" description="Low complexity" evidence="1">
    <location>
        <begin position="276"/>
        <end position="289"/>
    </location>
</feature>
<reference evidence="3" key="1">
    <citation type="submission" date="2015-10" db="EMBL/GenBank/DDBJ databases">
        <authorList>
            <person name="Regsiter A."/>
            <person name="william w."/>
        </authorList>
    </citation>
    <scope>NUCLEOTIDE SEQUENCE</scope>
    <source>
        <strain evidence="3">Montdore</strain>
    </source>
</reference>
<sequence>MDPLSVVSGIVGTVAFGVKVLSALRGLAEGVRSAPEELKLLTREVEDLCKIMDNFQKKTKGQIVNQDIEDGSRTILDIFEQLGQLIAEHTISEEDGFLRKGWKQVKWCCIEKGITGLRAHLNSRKGNLLVALALANELQNGHSSRRLERVQGTLEEVVDRLQDHGMQTVATCESFTLQRWKEVPSTTALSSRPTTPDGRVSVAPSESGILSEAGFSERSIPMSAYQYNEMGARGIGVLVSDGTQTKAYTVRNAKQRGAADSKPPETGVPRSGSPASFSTPPTRSSKSTPLVSIPEPEEGDGAQGCRDDGKPKEAPVIQAFITIPSKIECLMPREALRNARHHLENFRKPRSKAEELEGGGGAVHKLRDASLAVILNAPPLRVLACEPVTRHESRKLAVERFLQVLKTSPDLTSGNLFGGPGNIRKPLKEKTYAICHLVVPMSLSLAMYSQMIQSSWKKPARRRYQKMISFRSKPTDAPDQLGRPVGSGLTTMLTPGR</sequence>
<feature type="region of interest" description="Disordered" evidence="1">
    <location>
        <begin position="473"/>
        <end position="497"/>
    </location>
</feature>
<feature type="compositionally biased region" description="Polar residues" evidence="1">
    <location>
        <begin position="488"/>
        <end position="497"/>
    </location>
</feature>
<protein>
    <recommendedName>
        <fullName evidence="2">Azaphilone pigments biosynthesis cluster protein L N-terminal domain-containing protein</fullName>
    </recommendedName>
</protein>
<evidence type="ECO:0000313" key="3">
    <source>
        <dbReference type="EMBL" id="CUS08411.1"/>
    </source>
</evidence>
<feature type="domain" description="Azaphilone pigments biosynthesis cluster protein L N-terminal" evidence="2">
    <location>
        <begin position="1"/>
        <end position="165"/>
    </location>
</feature>
<evidence type="ECO:0000256" key="1">
    <source>
        <dbReference type="SAM" id="MobiDB-lite"/>
    </source>
</evidence>
<dbReference type="Proteomes" id="UP001412239">
    <property type="component" value="Unassembled WGS sequence"/>
</dbReference>